<feature type="repeat" description="PPR" evidence="2">
    <location>
        <begin position="294"/>
        <end position="328"/>
    </location>
</feature>
<dbReference type="Gene3D" id="1.25.40.10">
    <property type="entry name" value="Tetratricopeptide repeat domain"/>
    <property type="match status" value="2"/>
</dbReference>
<feature type="repeat" description="PPR" evidence="2">
    <location>
        <begin position="364"/>
        <end position="398"/>
    </location>
</feature>
<evidence type="ECO:0000313" key="5">
    <source>
        <dbReference type="EMBL" id="KAI5063372.1"/>
    </source>
</evidence>
<dbReference type="PANTHER" id="PTHR46862:SF3">
    <property type="entry name" value="OS07G0661900 PROTEIN"/>
    <property type="match status" value="1"/>
</dbReference>
<reference evidence="5" key="1">
    <citation type="submission" date="2021-01" db="EMBL/GenBank/DDBJ databases">
        <title>Adiantum capillus-veneris genome.</title>
        <authorList>
            <person name="Fang Y."/>
            <person name="Liao Q."/>
        </authorList>
    </citation>
    <scope>NUCLEOTIDE SEQUENCE</scope>
    <source>
        <strain evidence="5">H3</strain>
        <tissue evidence="5">Leaf</tissue>
    </source>
</reference>
<protein>
    <recommendedName>
        <fullName evidence="4">PROP1-like PPR domain-containing protein</fullName>
    </recommendedName>
</protein>
<keyword evidence="6" id="KW-1185">Reference proteome</keyword>
<comment type="caution">
    <text evidence="5">The sequence shown here is derived from an EMBL/GenBank/DDBJ whole genome shotgun (WGS) entry which is preliminary data.</text>
</comment>
<evidence type="ECO:0000259" key="4">
    <source>
        <dbReference type="Pfam" id="PF17177"/>
    </source>
</evidence>
<feature type="region of interest" description="Disordered" evidence="3">
    <location>
        <begin position="137"/>
        <end position="158"/>
    </location>
</feature>
<dbReference type="EMBL" id="JABFUD020000021">
    <property type="protein sequence ID" value="KAI5063372.1"/>
    <property type="molecule type" value="Genomic_DNA"/>
</dbReference>
<dbReference type="InterPro" id="IPR002885">
    <property type="entry name" value="PPR_rpt"/>
</dbReference>
<evidence type="ECO:0000256" key="3">
    <source>
        <dbReference type="SAM" id="MobiDB-lite"/>
    </source>
</evidence>
<organism evidence="5 6">
    <name type="scientific">Adiantum capillus-veneris</name>
    <name type="common">Maidenhair fern</name>
    <dbReference type="NCBI Taxonomy" id="13818"/>
    <lineage>
        <taxon>Eukaryota</taxon>
        <taxon>Viridiplantae</taxon>
        <taxon>Streptophyta</taxon>
        <taxon>Embryophyta</taxon>
        <taxon>Tracheophyta</taxon>
        <taxon>Polypodiopsida</taxon>
        <taxon>Polypodiidae</taxon>
        <taxon>Polypodiales</taxon>
        <taxon>Pteridineae</taxon>
        <taxon>Pteridaceae</taxon>
        <taxon>Vittarioideae</taxon>
        <taxon>Adiantum</taxon>
    </lineage>
</organism>
<dbReference type="NCBIfam" id="TIGR00756">
    <property type="entry name" value="PPR"/>
    <property type="match status" value="4"/>
</dbReference>
<dbReference type="OrthoDB" id="185373at2759"/>
<dbReference type="InterPro" id="IPR011990">
    <property type="entry name" value="TPR-like_helical_dom_sf"/>
</dbReference>
<dbReference type="PROSITE" id="PS51375">
    <property type="entry name" value="PPR"/>
    <property type="match status" value="4"/>
</dbReference>
<proteinExistence type="predicted"/>
<feature type="repeat" description="PPR" evidence="2">
    <location>
        <begin position="259"/>
        <end position="293"/>
    </location>
</feature>
<feature type="domain" description="PROP1-like PPR" evidence="4">
    <location>
        <begin position="330"/>
        <end position="417"/>
    </location>
</feature>
<sequence length="487" mass="55845">MLPIETKAWGSYAGAFFEAPCVRPLHNASREGFRGRRIPSPTLFLCPYRRKDGLSTVAYTQEILTDAAECILFDEEDPVKEGPGAEGWNADVYKEENDSLTTDMRDTTATAPREIYLRLDALDLQRDYRGHSLRPLLDVDTLPQPSRSKPGKRQNVPKKARQLILSLRDLPVEEFPAALNKFKSFGPDRADWLYVLRYFKEKEDKSMLLEVFNFVLLLPSFKASARDYTNLIRIFVQLKNHEAVERTLKVMLDREAFPDLVTFTVVIGMYGKLGNLEMVKRKFDELKLYRLVPDTITYCAVIEAYCQLGYAAEAELFLEKMECADLPLKKEIFISLIRGYGNIGQVEDAERVFQLMQAKLLYPERRSYSALMDAYAKDEDVTRAIEVFNNMVAAGIEPTDKALARLLTACEKKNMLSEALGIVEKLESKKFKFGTNMLITFRGWLAKLRLDKDVEQMSVEVERRLERKAYAAKKWSKNAYVPASYCL</sequence>
<dbReference type="PANTHER" id="PTHR46862">
    <property type="entry name" value="OS07G0661900 PROTEIN"/>
    <property type="match status" value="1"/>
</dbReference>
<accession>A0A9D4U993</accession>
<feature type="compositionally biased region" description="Basic residues" evidence="3">
    <location>
        <begin position="149"/>
        <end position="158"/>
    </location>
</feature>
<dbReference type="Pfam" id="PF17177">
    <property type="entry name" value="PPR_long"/>
    <property type="match status" value="1"/>
</dbReference>
<dbReference type="Pfam" id="PF13041">
    <property type="entry name" value="PPR_2"/>
    <property type="match status" value="1"/>
</dbReference>
<dbReference type="InterPro" id="IPR033443">
    <property type="entry name" value="PROP1-like_PPR_dom"/>
</dbReference>
<name>A0A9D4U993_ADICA</name>
<evidence type="ECO:0000256" key="1">
    <source>
        <dbReference type="ARBA" id="ARBA00022737"/>
    </source>
</evidence>
<dbReference type="AlphaFoldDB" id="A0A9D4U993"/>
<evidence type="ECO:0000313" key="6">
    <source>
        <dbReference type="Proteomes" id="UP000886520"/>
    </source>
</evidence>
<dbReference type="Proteomes" id="UP000886520">
    <property type="component" value="Chromosome 21"/>
</dbReference>
<keyword evidence="1" id="KW-0677">Repeat</keyword>
<gene>
    <name evidence="5" type="ORF">GOP47_0021919</name>
</gene>
<evidence type="ECO:0000256" key="2">
    <source>
        <dbReference type="PROSITE-ProRule" id="PRU00708"/>
    </source>
</evidence>
<feature type="repeat" description="PPR" evidence="2">
    <location>
        <begin position="329"/>
        <end position="363"/>
    </location>
</feature>